<gene>
    <name evidence="10" type="ORF">D1627_01320</name>
</gene>
<dbReference type="Gene3D" id="1.10.287.130">
    <property type="match status" value="1"/>
</dbReference>
<dbReference type="PRINTS" id="PR00344">
    <property type="entry name" value="BCTRLSENSOR"/>
</dbReference>
<protein>
    <recommendedName>
        <fullName evidence="2">histidine kinase</fullName>
        <ecNumber evidence="2">2.7.13.3</ecNumber>
    </recommendedName>
</protein>
<evidence type="ECO:0000256" key="1">
    <source>
        <dbReference type="ARBA" id="ARBA00000085"/>
    </source>
</evidence>
<sequence>MGFQQHGITQQELRLEVERLHRELQEKDTQLKLINQVGSMLTSELELEKVVKKVIDIATKISKAEFGAFFYNRTNEKGEIYSLYALSGAKQDDFSGFPMPRKTAIFGPTFHGESIVRSNDITQDERYGKNKPYHGMPAGHLPVKSYMAIPVISKSGAVLGGILFGHPKAGVFQEYEETLVKNIAAQAAVAIDNANLYGAKLEAEQRKSREQISTILESITDGFFTISNNWVVTYWNQEAERVTGRKRGELLHQDLRDVFMNPSLNGLYKKLYLAQSKYKPVSFIGYYSVFKTWLSISAYPSEEGLSVYFKDITKQRHAEELDHLGKKVLELNIKPDSDLKDTVNYYLRGLERIHPGMLCSVLLVEGGCLYTLAAPSLPNYFLQAINGVAVREGLGCCGTAAVKAKKEFSIDIGADPNWEELNSITTRANLKSCWSIPIISSTQRVMGTFAVYYQEKRLPTPEEEHSIESSNNLLQILLENKTIEKALRQSNERYDLATAAINDAIWEWDVLTDKIYSGPVFEKIFGHEAREDEHADIRISRIHPDDQRRIEQSLHKAILATNVDLWQEEYRFIKKDGSYAHVLDRAYIIRDSNLKATRLVGAMHDVTEAKTYEVERELLIEELKQNNSDLKQFSYITSHNLRAPLANLLGILKLVKLDAIIDPMNRKLIDKFNEATHKLNDTLEDLLDVLIIKNNNGLKLEHIHVQSSFEEVLKSIESLVQESGAKVSVACNEAEYAYANPSYLHSIFLNLLTNAIKYRSPERDLNIKLCTKHVGKGIEIRFSDSGLGIDLKRYKDRLFGLYQRFHRQENSKGIGLFIAQAQIKAMGGSISAESEVGVGTTFIIQLKK</sequence>
<evidence type="ECO:0000256" key="5">
    <source>
        <dbReference type="ARBA" id="ARBA00022777"/>
    </source>
</evidence>
<keyword evidence="11" id="KW-1185">Reference proteome</keyword>
<dbReference type="InterPro" id="IPR013767">
    <property type="entry name" value="PAS_fold"/>
</dbReference>
<proteinExistence type="predicted"/>
<dbReference type="InterPro" id="IPR052162">
    <property type="entry name" value="Sensor_kinase/Photoreceptor"/>
</dbReference>
<dbReference type="InterPro" id="IPR000700">
    <property type="entry name" value="PAS-assoc_C"/>
</dbReference>
<reference evidence="11" key="1">
    <citation type="submission" date="2018-08" db="EMBL/GenBank/DDBJ databases">
        <title>Mucilaginibacter sp. MYSH2.</title>
        <authorList>
            <person name="Seo T."/>
        </authorList>
    </citation>
    <scope>NUCLEOTIDE SEQUENCE [LARGE SCALE GENOMIC DNA]</scope>
    <source>
        <strain evidence="11">KIRAN</strain>
    </source>
</reference>
<dbReference type="InterPro" id="IPR004358">
    <property type="entry name" value="Sig_transdc_His_kin-like_C"/>
</dbReference>
<dbReference type="SUPFAM" id="SSF47384">
    <property type="entry name" value="Homodimeric domain of signal transducing histidine kinase"/>
    <property type="match status" value="1"/>
</dbReference>
<comment type="caution">
    <text evidence="10">The sequence shown here is derived from an EMBL/GenBank/DDBJ whole genome shotgun (WGS) entry which is preliminary data.</text>
</comment>
<dbReference type="RefSeq" id="WP_119430414.1">
    <property type="nucleotide sequence ID" value="NZ_QWGE01000001.1"/>
</dbReference>
<dbReference type="Gene3D" id="3.30.450.20">
    <property type="entry name" value="PAS domain"/>
    <property type="match status" value="2"/>
</dbReference>
<feature type="domain" description="PAS" evidence="8">
    <location>
        <begin position="490"/>
        <end position="561"/>
    </location>
</feature>
<dbReference type="PROSITE" id="PS50113">
    <property type="entry name" value="PAC"/>
    <property type="match status" value="1"/>
</dbReference>
<evidence type="ECO:0000256" key="6">
    <source>
        <dbReference type="SAM" id="Coils"/>
    </source>
</evidence>
<dbReference type="InterPro" id="IPR036890">
    <property type="entry name" value="HATPase_C_sf"/>
</dbReference>
<dbReference type="Gene3D" id="3.30.565.10">
    <property type="entry name" value="Histidine kinase-like ATPase, C-terminal domain"/>
    <property type="match status" value="1"/>
</dbReference>
<dbReference type="InterPro" id="IPR013655">
    <property type="entry name" value="PAS_fold_3"/>
</dbReference>
<evidence type="ECO:0000256" key="3">
    <source>
        <dbReference type="ARBA" id="ARBA00022553"/>
    </source>
</evidence>
<dbReference type="InterPro" id="IPR029016">
    <property type="entry name" value="GAF-like_dom_sf"/>
</dbReference>
<dbReference type="SMART" id="SM00387">
    <property type="entry name" value="HATPase_c"/>
    <property type="match status" value="1"/>
</dbReference>
<dbReference type="Pfam" id="PF13185">
    <property type="entry name" value="GAF_2"/>
    <property type="match status" value="2"/>
</dbReference>
<dbReference type="AlphaFoldDB" id="A0A399SHN0"/>
<dbReference type="PROSITE" id="PS50112">
    <property type="entry name" value="PAS"/>
    <property type="match status" value="2"/>
</dbReference>
<dbReference type="SMART" id="SM00065">
    <property type="entry name" value="GAF"/>
    <property type="match status" value="2"/>
</dbReference>
<dbReference type="InterPro" id="IPR003594">
    <property type="entry name" value="HATPase_dom"/>
</dbReference>
<dbReference type="Pfam" id="PF02518">
    <property type="entry name" value="HATPase_c"/>
    <property type="match status" value="1"/>
</dbReference>
<feature type="domain" description="PAC" evidence="9">
    <location>
        <begin position="566"/>
        <end position="618"/>
    </location>
</feature>
<dbReference type="SMART" id="SM00086">
    <property type="entry name" value="PAC"/>
    <property type="match status" value="1"/>
</dbReference>
<dbReference type="OrthoDB" id="9766459at2"/>
<comment type="catalytic activity">
    <reaction evidence="1">
        <text>ATP + protein L-histidine = ADP + protein N-phospho-L-histidine.</text>
        <dbReference type="EC" id="2.7.13.3"/>
    </reaction>
</comment>
<dbReference type="InterPro" id="IPR035965">
    <property type="entry name" value="PAS-like_dom_sf"/>
</dbReference>
<dbReference type="Gene3D" id="3.30.450.40">
    <property type="match status" value="2"/>
</dbReference>
<feature type="domain" description="PAS" evidence="8">
    <location>
        <begin position="208"/>
        <end position="263"/>
    </location>
</feature>
<dbReference type="GO" id="GO:0006355">
    <property type="term" value="P:regulation of DNA-templated transcription"/>
    <property type="evidence" value="ECO:0007669"/>
    <property type="project" value="InterPro"/>
</dbReference>
<dbReference type="CDD" id="cd00082">
    <property type="entry name" value="HisKA"/>
    <property type="match status" value="1"/>
</dbReference>
<dbReference type="Proteomes" id="UP000266005">
    <property type="component" value="Unassembled WGS sequence"/>
</dbReference>
<dbReference type="SUPFAM" id="SSF55781">
    <property type="entry name" value="GAF domain-like"/>
    <property type="match status" value="2"/>
</dbReference>
<dbReference type="Pfam" id="PF00989">
    <property type="entry name" value="PAS"/>
    <property type="match status" value="1"/>
</dbReference>
<organism evidence="10 11">
    <name type="scientific">Pontibacter oryzae</name>
    <dbReference type="NCBI Taxonomy" id="2304593"/>
    <lineage>
        <taxon>Bacteria</taxon>
        <taxon>Pseudomonadati</taxon>
        <taxon>Bacteroidota</taxon>
        <taxon>Cytophagia</taxon>
        <taxon>Cytophagales</taxon>
        <taxon>Hymenobacteraceae</taxon>
        <taxon>Pontibacter</taxon>
    </lineage>
</organism>
<dbReference type="PANTHER" id="PTHR43304:SF1">
    <property type="entry name" value="PAC DOMAIN-CONTAINING PROTEIN"/>
    <property type="match status" value="1"/>
</dbReference>
<dbReference type="SUPFAM" id="SSF55785">
    <property type="entry name" value="PYP-like sensor domain (PAS domain)"/>
    <property type="match status" value="2"/>
</dbReference>
<keyword evidence="4" id="KW-0808">Transferase</keyword>
<dbReference type="SUPFAM" id="SSF55874">
    <property type="entry name" value="ATPase domain of HSP90 chaperone/DNA topoisomerase II/histidine kinase"/>
    <property type="match status" value="1"/>
</dbReference>
<dbReference type="InterPro" id="IPR003661">
    <property type="entry name" value="HisK_dim/P_dom"/>
</dbReference>
<evidence type="ECO:0000313" key="10">
    <source>
        <dbReference type="EMBL" id="RIJ42531.1"/>
    </source>
</evidence>
<evidence type="ECO:0000256" key="2">
    <source>
        <dbReference type="ARBA" id="ARBA00012438"/>
    </source>
</evidence>
<dbReference type="InterPro" id="IPR001610">
    <property type="entry name" value="PAC"/>
</dbReference>
<evidence type="ECO:0000259" key="7">
    <source>
        <dbReference type="PROSITE" id="PS50109"/>
    </source>
</evidence>
<feature type="domain" description="Histidine kinase" evidence="7">
    <location>
        <begin position="636"/>
        <end position="848"/>
    </location>
</feature>
<dbReference type="SMART" id="SM00091">
    <property type="entry name" value="PAS"/>
    <property type="match status" value="2"/>
</dbReference>
<dbReference type="GO" id="GO:0000155">
    <property type="term" value="F:phosphorelay sensor kinase activity"/>
    <property type="evidence" value="ECO:0007669"/>
    <property type="project" value="InterPro"/>
</dbReference>
<keyword evidence="5" id="KW-0418">Kinase</keyword>
<dbReference type="InterPro" id="IPR036097">
    <property type="entry name" value="HisK_dim/P_sf"/>
</dbReference>
<dbReference type="InterPro" id="IPR003018">
    <property type="entry name" value="GAF"/>
</dbReference>
<feature type="coiled-coil region" evidence="6">
    <location>
        <begin position="10"/>
        <end position="37"/>
    </location>
</feature>
<dbReference type="Pfam" id="PF08447">
    <property type="entry name" value="PAS_3"/>
    <property type="match status" value="1"/>
</dbReference>
<dbReference type="PANTHER" id="PTHR43304">
    <property type="entry name" value="PHYTOCHROME-LIKE PROTEIN CPH1"/>
    <property type="match status" value="1"/>
</dbReference>
<dbReference type="PROSITE" id="PS50109">
    <property type="entry name" value="HIS_KIN"/>
    <property type="match status" value="1"/>
</dbReference>
<dbReference type="InterPro" id="IPR000014">
    <property type="entry name" value="PAS"/>
</dbReference>
<dbReference type="InterPro" id="IPR005467">
    <property type="entry name" value="His_kinase_dom"/>
</dbReference>
<accession>A0A399SHN0</accession>
<dbReference type="CDD" id="cd00130">
    <property type="entry name" value="PAS"/>
    <property type="match status" value="2"/>
</dbReference>
<dbReference type="NCBIfam" id="TIGR00229">
    <property type="entry name" value="sensory_box"/>
    <property type="match status" value="2"/>
</dbReference>
<evidence type="ECO:0000259" key="9">
    <source>
        <dbReference type="PROSITE" id="PS50113"/>
    </source>
</evidence>
<evidence type="ECO:0000259" key="8">
    <source>
        <dbReference type="PROSITE" id="PS50112"/>
    </source>
</evidence>
<evidence type="ECO:0000256" key="4">
    <source>
        <dbReference type="ARBA" id="ARBA00022679"/>
    </source>
</evidence>
<evidence type="ECO:0000313" key="11">
    <source>
        <dbReference type="Proteomes" id="UP000266005"/>
    </source>
</evidence>
<dbReference type="EMBL" id="QWGE01000001">
    <property type="protein sequence ID" value="RIJ42531.1"/>
    <property type="molecule type" value="Genomic_DNA"/>
</dbReference>
<keyword evidence="6" id="KW-0175">Coiled coil</keyword>
<dbReference type="EC" id="2.7.13.3" evidence="2"/>
<keyword evidence="3" id="KW-0597">Phosphoprotein</keyword>
<name>A0A399SHN0_9BACT</name>